<dbReference type="PROSITE" id="PS50835">
    <property type="entry name" value="IG_LIKE"/>
    <property type="match status" value="1"/>
</dbReference>
<evidence type="ECO:0000256" key="1">
    <source>
        <dbReference type="SAM" id="Phobius"/>
    </source>
</evidence>
<accession>A0A3B4BGU6</accession>
<keyword evidence="1" id="KW-0812">Transmembrane</keyword>
<dbReference type="Proteomes" id="UP000261520">
    <property type="component" value="Unplaced"/>
</dbReference>
<dbReference type="PANTHER" id="PTHR46484">
    <property type="entry name" value="SI:CH211-171H4.5-RELATED"/>
    <property type="match status" value="1"/>
</dbReference>
<dbReference type="InterPro" id="IPR013783">
    <property type="entry name" value="Ig-like_fold"/>
</dbReference>
<dbReference type="InterPro" id="IPR036179">
    <property type="entry name" value="Ig-like_dom_sf"/>
</dbReference>
<evidence type="ECO:0000313" key="4">
    <source>
        <dbReference type="Ensembl" id="ENSPMGP00000027741.1"/>
    </source>
</evidence>
<reference evidence="4" key="1">
    <citation type="submission" date="2025-08" db="UniProtKB">
        <authorList>
            <consortium name="Ensembl"/>
        </authorList>
    </citation>
    <scope>IDENTIFICATION</scope>
</reference>
<feature type="signal peptide" evidence="2">
    <location>
        <begin position="1"/>
        <end position="16"/>
    </location>
</feature>
<dbReference type="InterPro" id="IPR007110">
    <property type="entry name" value="Ig-like_dom"/>
</dbReference>
<feature type="domain" description="Ig-like" evidence="3">
    <location>
        <begin position="236"/>
        <end position="319"/>
    </location>
</feature>
<dbReference type="Gene3D" id="2.60.40.10">
    <property type="entry name" value="Immunoglobulins"/>
    <property type="match status" value="3"/>
</dbReference>
<dbReference type="AlphaFoldDB" id="A0A3B4BGU6"/>
<keyword evidence="1" id="KW-0472">Membrane</keyword>
<dbReference type="Pfam" id="PF07686">
    <property type="entry name" value="V-set"/>
    <property type="match status" value="1"/>
</dbReference>
<protein>
    <recommendedName>
        <fullName evidence="3">Ig-like domain-containing protein</fullName>
    </recommendedName>
</protein>
<proteinExistence type="predicted"/>
<evidence type="ECO:0000313" key="5">
    <source>
        <dbReference type="Proteomes" id="UP000261520"/>
    </source>
</evidence>
<evidence type="ECO:0000256" key="2">
    <source>
        <dbReference type="SAM" id="SignalP"/>
    </source>
</evidence>
<organism evidence="4 5">
    <name type="scientific">Periophthalmus magnuspinnatus</name>
    <dbReference type="NCBI Taxonomy" id="409849"/>
    <lineage>
        <taxon>Eukaryota</taxon>
        <taxon>Metazoa</taxon>
        <taxon>Chordata</taxon>
        <taxon>Craniata</taxon>
        <taxon>Vertebrata</taxon>
        <taxon>Euteleostomi</taxon>
        <taxon>Actinopterygii</taxon>
        <taxon>Neopterygii</taxon>
        <taxon>Teleostei</taxon>
        <taxon>Neoteleostei</taxon>
        <taxon>Acanthomorphata</taxon>
        <taxon>Gobiaria</taxon>
        <taxon>Gobiiformes</taxon>
        <taxon>Gobioidei</taxon>
        <taxon>Gobiidae</taxon>
        <taxon>Oxudercinae</taxon>
        <taxon>Periophthalmus</taxon>
    </lineage>
</organism>
<dbReference type="STRING" id="409849.ENSPMGP00000027741"/>
<reference evidence="4" key="2">
    <citation type="submission" date="2025-09" db="UniProtKB">
        <authorList>
            <consortium name="Ensembl"/>
        </authorList>
    </citation>
    <scope>IDENTIFICATION</scope>
</reference>
<dbReference type="PANTHER" id="PTHR46484:SF8">
    <property type="entry name" value="B-CELL RECEPTOR CD22-LIKE-RELATED"/>
    <property type="match status" value="1"/>
</dbReference>
<dbReference type="Ensembl" id="ENSPMGT00000029549.1">
    <property type="protein sequence ID" value="ENSPMGP00000027741.1"/>
    <property type="gene ID" value="ENSPMGG00000022384.1"/>
</dbReference>
<dbReference type="SUPFAM" id="SSF48726">
    <property type="entry name" value="Immunoglobulin"/>
    <property type="match status" value="2"/>
</dbReference>
<keyword evidence="2" id="KW-0732">Signal</keyword>
<name>A0A3B4BGU6_9GOBI</name>
<feature type="chain" id="PRO_5017270295" description="Ig-like domain-containing protein" evidence="2">
    <location>
        <begin position="17"/>
        <end position="372"/>
    </location>
</feature>
<keyword evidence="5" id="KW-1185">Reference proteome</keyword>
<feature type="transmembrane region" description="Helical" evidence="1">
    <location>
        <begin position="337"/>
        <end position="362"/>
    </location>
</feature>
<keyword evidence="1" id="KW-1133">Transmembrane helix</keyword>
<evidence type="ECO:0000259" key="3">
    <source>
        <dbReference type="PROSITE" id="PS50835"/>
    </source>
</evidence>
<sequence>RHTIFLFVLCFTGVLSVSTSTGYGPKQLRAFNGSCLHIPCHFKGKSRNVVAKWFKNQTTTDNLIFNSHNETEIKVPVKLVGDLTQENCSTVFYNLTTKDSDTYYLTLENEKKAFNITIKESPKRPVITILGEQHENSLVTLTCCHHTPCPQAPPTLMWDVSQAPPTLTWALPPGPSQLIANSNGSFTTIIQLHNLILTHLHHRQPIKCLAQYPVTGGIKTSKIKLQLNVTCKLYAPKNTQASVSLSGGLWSSQTVSLTCSSTAHPPVQNFSWFKVSTQGAIHVHDGHLYSFNITSSGHFYCVEYNRLGNQSSSVIGKLDTMFTFNKPLLLINATCPIVFMSILFYFHVFFFSFAILTLVSLYTCHPIICFFS</sequence>
<dbReference type="InterPro" id="IPR013106">
    <property type="entry name" value="Ig_V-set"/>
</dbReference>